<dbReference type="Pfam" id="PF03023">
    <property type="entry name" value="MurJ"/>
    <property type="match status" value="1"/>
</dbReference>
<dbReference type="GO" id="GO:0034204">
    <property type="term" value="P:lipid translocation"/>
    <property type="evidence" value="ECO:0007669"/>
    <property type="project" value="TreeGrafter"/>
</dbReference>
<sequence length="505" mass="57437">MKFSKIIKNISTVMFFSLLAKLFAFIIELLVATKFGASEETDVYYMVIGIVQICYPMISVGIWKVFLPEYKTRCVKGEYEEANIITNKLIEFFLLIFIFLTVFIFIYPQYIIKVFAPGFNSEHVRMAIELLRIVVFMFVFNCLATFSSAILQSTGQFSKSQVKEVIQYIPSIILLLAFSQQFGIKGLAYSFLTGAVLSALVELFLSRKDYQFEFSKHILDNQTKTIIKQVPIACVNSIVNQLNNIIDKAFSSILNTGAVTYLNYGSKLINLFDGIFSTAVTTAIFPLITEMFAKKEKNKINEFLNNYMFNIAAILLPISCLICLYSKNIVQLVFGYGKFNLIAVYSTSNVLLMYGLGLLGMCYTTIINDIFFILKKTKWLLYTTIVNIFLNVIFDVSLINNFDVSGLSLATTISLYISLLIKINLLRKEIGINCGFMKNVLKLMLVCFLSSGVSFFVNNYIVYSFNLGWICSAIIFLIVYCTILVLIIPDYRYILKNINKIIGKE</sequence>
<feature type="transmembrane region" description="Helical" evidence="8">
    <location>
        <begin position="43"/>
        <end position="67"/>
    </location>
</feature>
<keyword evidence="6 8" id="KW-1133">Transmembrane helix</keyword>
<dbReference type="GO" id="GO:0015648">
    <property type="term" value="F:lipid-linked peptidoglycan transporter activity"/>
    <property type="evidence" value="ECO:0007669"/>
    <property type="project" value="TreeGrafter"/>
</dbReference>
<evidence type="ECO:0000256" key="7">
    <source>
        <dbReference type="ARBA" id="ARBA00023136"/>
    </source>
</evidence>
<dbReference type="InterPro" id="IPR051050">
    <property type="entry name" value="Lipid_II_flippase_MurJ/MviN"/>
</dbReference>
<dbReference type="PRINTS" id="PR01806">
    <property type="entry name" value="VIRFACTRMVIN"/>
</dbReference>
<keyword evidence="4" id="KW-0133">Cell shape</keyword>
<evidence type="ECO:0000313" key="9">
    <source>
        <dbReference type="EMBL" id="BCL56962.1"/>
    </source>
</evidence>
<dbReference type="GO" id="GO:0005886">
    <property type="term" value="C:plasma membrane"/>
    <property type="evidence" value="ECO:0007669"/>
    <property type="project" value="UniProtKB-SubCell"/>
</dbReference>
<feature type="transmembrane region" description="Helical" evidence="8">
    <location>
        <begin position="350"/>
        <end position="372"/>
    </location>
</feature>
<keyword evidence="7 8" id="KW-0472">Membrane</keyword>
<dbReference type="GO" id="GO:0009252">
    <property type="term" value="P:peptidoglycan biosynthetic process"/>
    <property type="evidence" value="ECO:0007669"/>
    <property type="project" value="UniProtKB-KW"/>
</dbReference>
<evidence type="ECO:0000256" key="4">
    <source>
        <dbReference type="ARBA" id="ARBA00022960"/>
    </source>
</evidence>
<name>A0A7I8DWF1_9FIRM</name>
<dbReference type="EMBL" id="AP024085">
    <property type="protein sequence ID" value="BCL56962.1"/>
    <property type="molecule type" value="Genomic_DNA"/>
</dbReference>
<evidence type="ECO:0000256" key="1">
    <source>
        <dbReference type="ARBA" id="ARBA00004651"/>
    </source>
</evidence>
<evidence type="ECO:0000256" key="3">
    <source>
        <dbReference type="ARBA" id="ARBA00022692"/>
    </source>
</evidence>
<proteinExistence type="predicted"/>
<keyword evidence="5" id="KW-0573">Peptidoglycan synthesis</keyword>
<dbReference type="NCBIfam" id="TIGR01695">
    <property type="entry name" value="murJ_mviN"/>
    <property type="match status" value="1"/>
</dbReference>
<feature type="transmembrane region" description="Helical" evidence="8">
    <location>
        <begin position="165"/>
        <end position="182"/>
    </location>
</feature>
<feature type="transmembrane region" description="Helical" evidence="8">
    <location>
        <begin position="12"/>
        <end position="31"/>
    </location>
</feature>
<dbReference type="GeneID" id="70579110"/>
<protein>
    <submittedName>
        <fullName evidence="9">Putative lipid II flippase MurJ</fullName>
    </submittedName>
</protein>
<evidence type="ECO:0000256" key="8">
    <source>
        <dbReference type="SAM" id="Phobius"/>
    </source>
</evidence>
<dbReference type="PANTHER" id="PTHR47019:SF1">
    <property type="entry name" value="LIPID II FLIPPASE MURJ"/>
    <property type="match status" value="1"/>
</dbReference>
<feature type="transmembrane region" description="Helical" evidence="8">
    <location>
        <begin position="88"/>
        <end position="110"/>
    </location>
</feature>
<dbReference type="GO" id="GO:0008360">
    <property type="term" value="P:regulation of cell shape"/>
    <property type="evidence" value="ECO:0007669"/>
    <property type="project" value="UniProtKB-KW"/>
</dbReference>
<keyword evidence="3 8" id="KW-0812">Transmembrane</keyword>
<comment type="subcellular location">
    <subcellularLocation>
        <location evidence="1">Cell membrane</location>
        <topology evidence="1">Multi-pass membrane protein</topology>
    </subcellularLocation>
</comment>
<feature type="transmembrane region" description="Helical" evidence="8">
    <location>
        <begin position="307"/>
        <end position="330"/>
    </location>
</feature>
<evidence type="ECO:0000256" key="6">
    <source>
        <dbReference type="ARBA" id="ARBA00022989"/>
    </source>
</evidence>
<dbReference type="Proteomes" id="UP000593842">
    <property type="component" value="Chromosome"/>
</dbReference>
<feature type="transmembrane region" description="Helical" evidence="8">
    <location>
        <begin position="379"/>
        <end position="399"/>
    </location>
</feature>
<dbReference type="RefSeq" id="WP_139938922.1">
    <property type="nucleotide sequence ID" value="NZ_AP024085.1"/>
</dbReference>
<feature type="transmembrane region" description="Helical" evidence="8">
    <location>
        <begin position="467"/>
        <end position="488"/>
    </location>
</feature>
<organism evidence="9 10">
    <name type="scientific">Faecalibacillus intestinalis</name>
    <dbReference type="NCBI Taxonomy" id="1982626"/>
    <lineage>
        <taxon>Bacteria</taxon>
        <taxon>Bacillati</taxon>
        <taxon>Bacillota</taxon>
        <taxon>Erysipelotrichia</taxon>
        <taxon>Erysipelotrichales</taxon>
        <taxon>Coprobacillaceae</taxon>
        <taxon>Faecalibacillus</taxon>
    </lineage>
</organism>
<feature type="transmembrane region" description="Helical" evidence="8">
    <location>
        <begin position="405"/>
        <end position="423"/>
    </location>
</feature>
<dbReference type="PANTHER" id="PTHR47019">
    <property type="entry name" value="LIPID II FLIPPASE MURJ"/>
    <property type="match status" value="1"/>
</dbReference>
<feature type="transmembrane region" description="Helical" evidence="8">
    <location>
        <begin position="443"/>
        <end position="461"/>
    </location>
</feature>
<evidence type="ECO:0000256" key="5">
    <source>
        <dbReference type="ARBA" id="ARBA00022984"/>
    </source>
</evidence>
<dbReference type="KEGG" id="fit:Fi14EGH31_06740"/>
<feature type="transmembrane region" description="Helical" evidence="8">
    <location>
        <begin position="130"/>
        <end position="153"/>
    </location>
</feature>
<evidence type="ECO:0000313" key="10">
    <source>
        <dbReference type="Proteomes" id="UP000593842"/>
    </source>
</evidence>
<reference evidence="10" key="1">
    <citation type="submission" date="2020-09" db="EMBL/GenBank/DDBJ databases">
        <title>Complete genome sequencing of Faecalibacillus intestinalis strain 14EGH31.</title>
        <authorList>
            <person name="Sakamoto M."/>
            <person name="Murakami T."/>
            <person name="Mori H."/>
        </authorList>
    </citation>
    <scope>NUCLEOTIDE SEQUENCE [LARGE SCALE GENOMIC DNA]</scope>
    <source>
        <strain evidence="10">14EGH31</strain>
    </source>
</reference>
<accession>A0A7I8DWF1</accession>
<keyword evidence="2" id="KW-1003">Cell membrane</keyword>
<dbReference type="AlphaFoldDB" id="A0A7I8DWF1"/>
<dbReference type="InterPro" id="IPR004268">
    <property type="entry name" value="MurJ"/>
</dbReference>
<gene>
    <name evidence="9" type="ORF">Fi14EGH31_06740</name>
</gene>
<evidence type="ECO:0000256" key="2">
    <source>
        <dbReference type="ARBA" id="ARBA00022475"/>
    </source>
</evidence>